<reference evidence="1 2" key="1">
    <citation type="journal article" date="2003" name="Proc. Natl. Acad. Sci. U.S.A.">
        <title>Complete genome sequence of the marine planctomycete Pirellula sp. strain 1.</title>
        <authorList>
            <person name="Gloeckner F.O."/>
            <person name="Kube M."/>
            <person name="Bauer M."/>
            <person name="Teeling H."/>
            <person name="Lombardot T."/>
            <person name="Ludwig W."/>
            <person name="Gade D."/>
            <person name="Beck A."/>
            <person name="Borzym K."/>
            <person name="Heitmann K."/>
            <person name="Rabus R."/>
            <person name="Schlesner H."/>
            <person name="Amann R."/>
            <person name="Reinhardt R."/>
        </authorList>
    </citation>
    <scope>NUCLEOTIDE SEQUENCE [LARGE SCALE GENOMIC DNA]</scope>
    <source>
        <strain evidence="2">DSM 10527 / NCIMB 13988 / SH1</strain>
    </source>
</reference>
<name>Q7UU16_RHOBA</name>
<accession>Q7UU16</accession>
<sequence length="123" mass="13875">MTDVEINVLTEKMIGCAFQVSNTLGCGFLEKVYENALAYELQKHGLDVMQQAPIKVHYEQIIVGEYFADLLVSNAVIIELKAVKEINAAFTAQCLNYLKATGLPICRLLNFGKPRVEIKRFRH</sequence>
<dbReference type="KEGG" id="rba:RB3569"/>
<dbReference type="InterPro" id="IPR026350">
    <property type="entry name" value="GxxExxY"/>
</dbReference>
<dbReference type="PATRIC" id="fig|243090.15.peg.1651"/>
<dbReference type="eggNOG" id="COG0614">
    <property type="taxonomic scope" value="Bacteria"/>
</dbReference>
<keyword evidence="2" id="KW-1185">Reference proteome</keyword>
<dbReference type="EMBL" id="BX294139">
    <property type="protein sequence ID" value="CAD73268.1"/>
    <property type="molecule type" value="Genomic_DNA"/>
</dbReference>
<dbReference type="STRING" id="243090.RB3569"/>
<dbReference type="EnsemblBacteria" id="CAD73268">
    <property type="protein sequence ID" value="CAD73268"/>
    <property type="gene ID" value="RB3569"/>
</dbReference>
<dbReference type="HOGENOM" id="CLU_134960_1_0_0"/>
<protein>
    <recommendedName>
        <fullName evidence="3">GxxExxY protein</fullName>
    </recommendedName>
</protein>
<dbReference type="Pfam" id="PF13366">
    <property type="entry name" value="PDDEXK_3"/>
    <property type="match status" value="1"/>
</dbReference>
<organism evidence="1 2">
    <name type="scientific">Rhodopirellula baltica (strain DSM 10527 / NCIMB 13988 / SH1)</name>
    <dbReference type="NCBI Taxonomy" id="243090"/>
    <lineage>
        <taxon>Bacteria</taxon>
        <taxon>Pseudomonadati</taxon>
        <taxon>Planctomycetota</taxon>
        <taxon>Planctomycetia</taxon>
        <taxon>Pirellulales</taxon>
        <taxon>Pirellulaceae</taxon>
        <taxon>Rhodopirellula</taxon>
    </lineage>
</organism>
<dbReference type="AlphaFoldDB" id="Q7UU16"/>
<evidence type="ECO:0008006" key="3">
    <source>
        <dbReference type="Google" id="ProtNLM"/>
    </source>
</evidence>
<evidence type="ECO:0000313" key="1">
    <source>
        <dbReference type="EMBL" id="CAD73268.1"/>
    </source>
</evidence>
<dbReference type="OrthoDB" id="9798792at2"/>
<dbReference type="Proteomes" id="UP000001025">
    <property type="component" value="Chromosome"/>
</dbReference>
<evidence type="ECO:0000313" key="2">
    <source>
        <dbReference type="Proteomes" id="UP000001025"/>
    </source>
</evidence>
<gene>
    <name evidence="1" type="ordered locus">RB3569</name>
</gene>
<dbReference type="RefSeq" id="WP_011119424.1">
    <property type="nucleotide sequence ID" value="NC_005027.1"/>
</dbReference>
<proteinExistence type="predicted"/>
<dbReference type="InParanoid" id="Q7UU16"/>
<dbReference type="NCBIfam" id="TIGR04256">
    <property type="entry name" value="GxxExxY"/>
    <property type="match status" value="1"/>
</dbReference>